<keyword evidence="2" id="KW-1185">Reference proteome</keyword>
<dbReference type="OrthoDB" id="3270987at2759"/>
<sequence>MAYSRGMPRHSEQCSRCGFRESHIPSPIPPHDWAQGEDVFECLRSGKSTLDIDPNSVIEDIVFMQKTISDTDHYLKHLDTLTSRFRKERGKIAKNLAAKQSLLSPIRRLNRDVLLVIFSYASNAELDRSSTGGSLDMNNAPWTFLRICHWWRLVVSSSPTLWSTVKLVLSRRSDIIPSHALDIVRLHLRLSQNSPMKLIIVDIDYNDFPQGDAIISEVLSHSNRWEDVCLLAPGRQLRNFSRGFRHLSRLRRLVITSYGDWEFNVSSDAPKLISLGLHGRGHVSPNMFPTSNLRQFTGHFSDAVEFHTFISVATSLEKLGVQSIHRAGHSNKPPLTPVTLRRLRQLSYLPSSGTCPNYLISPALRVLSVMQHVDNITAVAELYSRSHFSLEKLYLCRDCIQFSAAASFVETDAVRDLTYLHLEVDDSTASDWITALTVTPSFCIFPNLSELTIVNRLRQAKSLSNPDNAQRYLAMVHSRLVKDNGATTCHYLKSCLKKVDLCVWHPEGAEDIYINGFRAFREGGLDAIFRVNGNGDSSDDISDGPGRSYWNIGPHICRQIV</sequence>
<dbReference type="STRING" id="47428.A0A284RRZ8"/>
<evidence type="ECO:0000313" key="1">
    <source>
        <dbReference type="EMBL" id="SJL11539.1"/>
    </source>
</evidence>
<reference evidence="2" key="1">
    <citation type="journal article" date="2017" name="Nat. Ecol. Evol.">
        <title>Genome expansion and lineage-specific genetic innovations in the forest pathogenic fungi Armillaria.</title>
        <authorList>
            <person name="Sipos G."/>
            <person name="Prasanna A.N."/>
            <person name="Walter M.C."/>
            <person name="O'Connor E."/>
            <person name="Balint B."/>
            <person name="Krizsan K."/>
            <person name="Kiss B."/>
            <person name="Hess J."/>
            <person name="Varga T."/>
            <person name="Slot J."/>
            <person name="Riley R."/>
            <person name="Boka B."/>
            <person name="Rigling D."/>
            <person name="Barry K."/>
            <person name="Lee J."/>
            <person name="Mihaltcheva S."/>
            <person name="LaButti K."/>
            <person name="Lipzen A."/>
            <person name="Waldron R."/>
            <person name="Moloney N.M."/>
            <person name="Sperisen C."/>
            <person name="Kredics L."/>
            <person name="Vagvoelgyi C."/>
            <person name="Patrignani A."/>
            <person name="Fitzpatrick D."/>
            <person name="Nagy I."/>
            <person name="Doyle S."/>
            <person name="Anderson J.B."/>
            <person name="Grigoriev I.V."/>
            <person name="Gueldener U."/>
            <person name="Muensterkoetter M."/>
            <person name="Nagy L.G."/>
        </authorList>
    </citation>
    <scope>NUCLEOTIDE SEQUENCE [LARGE SCALE GENOMIC DNA]</scope>
    <source>
        <strain evidence="2">C18/9</strain>
    </source>
</reference>
<dbReference type="Gene3D" id="3.80.10.10">
    <property type="entry name" value="Ribonuclease Inhibitor"/>
    <property type="match status" value="1"/>
</dbReference>
<dbReference type="InterPro" id="IPR032675">
    <property type="entry name" value="LRR_dom_sf"/>
</dbReference>
<dbReference type="EMBL" id="FUEG01000014">
    <property type="protein sequence ID" value="SJL11539.1"/>
    <property type="molecule type" value="Genomic_DNA"/>
</dbReference>
<dbReference type="Proteomes" id="UP000219338">
    <property type="component" value="Unassembled WGS sequence"/>
</dbReference>
<organism evidence="1 2">
    <name type="scientific">Armillaria ostoyae</name>
    <name type="common">Armillaria root rot fungus</name>
    <dbReference type="NCBI Taxonomy" id="47428"/>
    <lineage>
        <taxon>Eukaryota</taxon>
        <taxon>Fungi</taxon>
        <taxon>Dikarya</taxon>
        <taxon>Basidiomycota</taxon>
        <taxon>Agaricomycotina</taxon>
        <taxon>Agaricomycetes</taxon>
        <taxon>Agaricomycetidae</taxon>
        <taxon>Agaricales</taxon>
        <taxon>Marasmiineae</taxon>
        <taxon>Physalacriaceae</taxon>
        <taxon>Armillaria</taxon>
    </lineage>
</organism>
<dbReference type="OMA" id="FLRICHW"/>
<name>A0A284RRZ8_ARMOS</name>
<evidence type="ECO:0000313" key="2">
    <source>
        <dbReference type="Proteomes" id="UP000219338"/>
    </source>
</evidence>
<proteinExistence type="predicted"/>
<protein>
    <recommendedName>
        <fullName evidence="3">F-box domain-containing protein</fullName>
    </recommendedName>
</protein>
<gene>
    <name evidence="1" type="ORF">ARMOST_14943</name>
</gene>
<dbReference type="AlphaFoldDB" id="A0A284RRZ8"/>
<accession>A0A284RRZ8</accession>
<evidence type="ECO:0008006" key="3">
    <source>
        <dbReference type="Google" id="ProtNLM"/>
    </source>
</evidence>